<comment type="similarity">
    <text evidence="1">Belongs to the 'GDXG' lipolytic enzyme family.</text>
</comment>
<dbReference type="InterPro" id="IPR002168">
    <property type="entry name" value="Lipase_GDXG_HIS_AS"/>
</dbReference>
<accession>A0A437GY54</accession>
<evidence type="ECO:0000313" key="5">
    <source>
        <dbReference type="Proteomes" id="UP000283003"/>
    </source>
</evidence>
<dbReference type="SUPFAM" id="SSF53474">
    <property type="entry name" value="alpha/beta-Hydrolases"/>
    <property type="match status" value="1"/>
</dbReference>
<dbReference type="Pfam" id="PF07859">
    <property type="entry name" value="Abhydrolase_3"/>
    <property type="match status" value="1"/>
</dbReference>
<comment type="caution">
    <text evidence="4">The sequence shown here is derived from an EMBL/GenBank/DDBJ whole genome shotgun (WGS) entry which is preliminary data.</text>
</comment>
<protein>
    <submittedName>
        <fullName evidence="4">Alpha/beta hydrolase</fullName>
    </submittedName>
</protein>
<dbReference type="OrthoDB" id="9806180at2"/>
<dbReference type="InterPro" id="IPR029058">
    <property type="entry name" value="AB_hydrolase_fold"/>
</dbReference>
<dbReference type="RefSeq" id="WP_127612819.1">
    <property type="nucleotide sequence ID" value="NZ_RXOL01000004.1"/>
</dbReference>
<dbReference type="InterPro" id="IPR013094">
    <property type="entry name" value="AB_hydrolase_3"/>
</dbReference>
<organism evidence="4 5">
    <name type="scientific">Croceicoccus ponticola</name>
    <dbReference type="NCBI Taxonomy" id="2217664"/>
    <lineage>
        <taxon>Bacteria</taxon>
        <taxon>Pseudomonadati</taxon>
        <taxon>Pseudomonadota</taxon>
        <taxon>Alphaproteobacteria</taxon>
        <taxon>Sphingomonadales</taxon>
        <taxon>Erythrobacteraceae</taxon>
        <taxon>Croceicoccus</taxon>
    </lineage>
</organism>
<dbReference type="InterPro" id="IPR050300">
    <property type="entry name" value="GDXG_lipolytic_enzyme"/>
</dbReference>
<dbReference type="GO" id="GO:0016787">
    <property type="term" value="F:hydrolase activity"/>
    <property type="evidence" value="ECO:0007669"/>
    <property type="project" value="UniProtKB-KW"/>
</dbReference>
<evidence type="ECO:0000256" key="1">
    <source>
        <dbReference type="ARBA" id="ARBA00010515"/>
    </source>
</evidence>
<reference evidence="4 5" key="1">
    <citation type="submission" date="2018-12" db="EMBL/GenBank/DDBJ databases">
        <title>Croceicoccus ponticola sp. nov., a lipolytic bacterium isolated from seawater.</title>
        <authorList>
            <person name="Yoon J.-H."/>
        </authorList>
    </citation>
    <scope>NUCLEOTIDE SEQUENCE [LARGE SCALE GENOMIC DNA]</scope>
    <source>
        <strain evidence="4 5">GM-16</strain>
    </source>
</reference>
<keyword evidence="5" id="KW-1185">Reference proteome</keyword>
<dbReference type="Gene3D" id="3.40.50.1820">
    <property type="entry name" value="alpha/beta hydrolase"/>
    <property type="match status" value="1"/>
</dbReference>
<evidence type="ECO:0000313" key="4">
    <source>
        <dbReference type="EMBL" id="RVQ66396.1"/>
    </source>
</evidence>
<name>A0A437GY54_9SPHN</name>
<dbReference type="PANTHER" id="PTHR48081:SF8">
    <property type="entry name" value="ALPHA_BETA HYDROLASE FOLD-3 DOMAIN-CONTAINING PROTEIN-RELATED"/>
    <property type="match status" value="1"/>
</dbReference>
<feature type="domain" description="Alpha/beta hydrolase fold-3" evidence="3">
    <location>
        <begin position="88"/>
        <end position="293"/>
    </location>
</feature>
<keyword evidence="2 4" id="KW-0378">Hydrolase</keyword>
<evidence type="ECO:0000256" key="2">
    <source>
        <dbReference type="ARBA" id="ARBA00022801"/>
    </source>
</evidence>
<dbReference type="PANTHER" id="PTHR48081">
    <property type="entry name" value="AB HYDROLASE SUPERFAMILY PROTEIN C4A8.06C"/>
    <property type="match status" value="1"/>
</dbReference>
<proteinExistence type="inferred from homology"/>
<dbReference type="AlphaFoldDB" id="A0A437GY54"/>
<evidence type="ECO:0000259" key="3">
    <source>
        <dbReference type="Pfam" id="PF07859"/>
    </source>
</evidence>
<dbReference type="Proteomes" id="UP000283003">
    <property type="component" value="Unassembled WGS sequence"/>
</dbReference>
<dbReference type="PROSITE" id="PS01173">
    <property type="entry name" value="LIPASE_GDXG_HIS"/>
    <property type="match status" value="1"/>
</dbReference>
<sequence>MTSKPKAPALHPDTVALLEAARAANAPPYEAMIVEQARETSGEFTAVGAFPALDVASVEDRTIGEGASAFTARLYRPLHSAEAAAPAILYIHGGGWVVGSLDSHDSICRRLCDALHWPIVAIDYRLAPEHRFPAAVDDTFAAIRWLHAEAAALGIDPARIAVVGDSAGGNLAAVAAIAAREGMVPPVAFQGLVYPVTDLGGESEGYARVVEGMPVTGPTMRWFRDLYLGSPEDGQDWRASPLRAASLADLPPALVVTMEHDPLCEEGRAYARGLIDAGGEVTELHFSNHMHGLISMGALIRDAEALLQSLITALRCRLAAVPAP</sequence>
<dbReference type="EMBL" id="RXOL01000004">
    <property type="protein sequence ID" value="RVQ66396.1"/>
    <property type="molecule type" value="Genomic_DNA"/>
</dbReference>
<gene>
    <name evidence="4" type="ORF">EKN06_10220</name>
</gene>